<reference evidence="2 4" key="1">
    <citation type="submission" date="2017-11" db="EMBL/GenBank/DDBJ databases">
        <title>Revising the taxonomy of the Acinetobacter lwoffii group: the description of Acinetobacter pseudolwoffii sp. nov. and emended description of Acinetobacter lwoffii.</title>
        <authorList>
            <person name="Nemec A."/>
            <person name="Radolfova-Krizova L."/>
        </authorList>
    </citation>
    <scope>NUCLEOTIDE SEQUENCE [LARGE SCALE GENOMIC DNA]</scope>
    <source>
        <strain evidence="2 4">ANC 5044</strain>
    </source>
</reference>
<protein>
    <submittedName>
        <fullName evidence="2">Uncharacterized protein</fullName>
    </submittedName>
</protein>
<evidence type="ECO:0000313" key="3">
    <source>
        <dbReference type="Proteomes" id="UP000242351"/>
    </source>
</evidence>
<proteinExistence type="predicted"/>
<name>A0A2H9YNH5_9GAMM</name>
<reference evidence="1 3" key="3">
    <citation type="submission" date="2017-12" db="EMBL/GenBank/DDBJ databases">
        <title>Revising the taxonomy of the Acinetobacter lwoffii group: the description of Acinetobacter pseudolwoffii sp. nov. and emended description of Acinetobacter lwoffii.</title>
        <authorList>
            <person name="Nemec A."/>
        </authorList>
    </citation>
    <scope>NUCLEOTIDE SEQUENCE [LARGE SCALE GENOMIC DNA]</scope>
    <source>
        <strain evidence="1 3">ANC 5347</strain>
    </source>
</reference>
<accession>A0A2H9YNH5</accession>
<dbReference type="EMBL" id="PHRG01000020">
    <property type="protein sequence ID" value="PJO74183.1"/>
    <property type="molecule type" value="Genomic_DNA"/>
</dbReference>
<dbReference type="Proteomes" id="UP000243446">
    <property type="component" value="Unassembled WGS sequence"/>
</dbReference>
<dbReference type="EMBL" id="PGOZ01000035">
    <property type="protein sequence ID" value="PJI31257.1"/>
    <property type="molecule type" value="Genomic_DNA"/>
</dbReference>
<accession>A0A2H9UHU8</accession>
<evidence type="ECO:0000313" key="1">
    <source>
        <dbReference type="EMBL" id="PJI31257.1"/>
    </source>
</evidence>
<dbReference type="AlphaFoldDB" id="A0A2H9YNH5"/>
<reference evidence="1 3" key="2">
    <citation type="submission" date="2017-11" db="EMBL/GenBank/DDBJ databases">
        <authorList>
            <person name="Han C.G."/>
        </authorList>
    </citation>
    <scope>NUCLEOTIDE SEQUENCE [LARGE SCALE GENOMIC DNA]</scope>
    <source>
        <strain evidence="1 3">ANC 5347</strain>
    </source>
</reference>
<sequence>MVARLTQQLPMQNLDENVLAQQLHSTNQEQLIAYKVSLFGSDVSVVQHVVAKTRGAPKDLSHQVVGFSTKQQGEAQLCVTS</sequence>
<evidence type="ECO:0000313" key="2">
    <source>
        <dbReference type="EMBL" id="PJO74183.1"/>
    </source>
</evidence>
<evidence type="ECO:0000313" key="4">
    <source>
        <dbReference type="Proteomes" id="UP000243446"/>
    </source>
</evidence>
<organism evidence="2 4">
    <name type="scientific">Acinetobacter pseudolwoffii</name>
    <dbReference type="NCBI Taxonomy" id="2053287"/>
    <lineage>
        <taxon>Bacteria</taxon>
        <taxon>Pseudomonadati</taxon>
        <taxon>Pseudomonadota</taxon>
        <taxon>Gammaproteobacteria</taxon>
        <taxon>Moraxellales</taxon>
        <taxon>Moraxellaceae</taxon>
        <taxon>Acinetobacter</taxon>
    </lineage>
</organism>
<comment type="caution">
    <text evidence="2">The sequence shown here is derived from an EMBL/GenBank/DDBJ whole genome shotgun (WGS) entry which is preliminary data.</text>
</comment>
<dbReference type="Proteomes" id="UP000242351">
    <property type="component" value="Unassembled WGS sequence"/>
</dbReference>
<gene>
    <name evidence="1" type="ORF">CU320_15085</name>
    <name evidence="2" type="ORF">CWI32_14860</name>
</gene>